<keyword evidence="1" id="KW-0732">Signal</keyword>
<organism evidence="2 3">
    <name type="scientific">Caerostris darwini</name>
    <dbReference type="NCBI Taxonomy" id="1538125"/>
    <lineage>
        <taxon>Eukaryota</taxon>
        <taxon>Metazoa</taxon>
        <taxon>Ecdysozoa</taxon>
        <taxon>Arthropoda</taxon>
        <taxon>Chelicerata</taxon>
        <taxon>Arachnida</taxon>
        <taxon>Araneae</taxon>
        <taxon>Araneomorphae</taxon>
        <taxon>Entelegynae</taxon>
        <taxon>Araneoidea</taxon>
        <taxon>Araneidae</taxon>
        <taxon>Caerostris</taxon>
    </lineage>
</organism>
<protein>
    <recommendedName>
        <fullName evidence="4">Secreted protein</fullName>
    </recommendedName>
</protein>
<proteinExistence type="predicted"/>
<evidence type="ECO:0000256" key="1">
    <source>
        <dbReference type="SAM" id="SignalP"/>
    </source>
</evidence>
<dbReference type="AlphaFoldDB" id="A0AAV4SDR3"/>
<sequence>MCLKLFLFLPRSAGRVGAVPGRVPTGHPDVSGQLPGVRGVTRRREPVADEGTILHRGAATAPARLEALHLHARHGARGLQHLRPGLGECCTSLSFLCKETILGLKPETCIIMIRPRE</sequence>
<feature type="chain" id="PRO_5043528687" description="Secreted protein" evidence="1">
    <location>
        <begin position="19"/>
        <end position="117"/>
    </location>
</feature>
<dbReference type="Proteomes" id="UP001054837">
    <property type="component" value="Unassembled WGS sequence"/>
</dbReference>
<keyword evidence="3" id="KW-1185">Reference proteome</keyword>
<gene>
    <name evidence="2" type="ORF">CDAR_580931</name>
</gene>
<evidence type="ECO:0008006" key="4">
    <source>
        <dbReference type="Google" id="ProtNLM"/>
    </source>
</evidence>
<comment type="caution">
    <text evidence="2">The sequence shown here is derived from an EMBL/GenBank/DDBJ whole genome shotgun (WGS) entry which is preliminary data.</text>
</comment>
<reference evidence="2 3" key="1">
    <citation type="submission" date="2021-06" db="EMBL/GenBank/DDBJ databases">
        <title>Caerostris darwini draft genome.</title>
        <authorList>
            <person name="Kono N."/>
            <person name="Arakawa K."/>
        </authorList>
    </citation>
    <scope>NUCLEOTIDE SEQUENCE [LARGE SCALE GENOMIC DNA]</scope>
</reference>
<evidence type="ECO:0000313" key="3">
    <source>
        <dbReference type="Proteomes" id="UP001054837"/>
    </source>
</evidence>
<dbReference type="EMBL" id="BPLQ01007719">
    <property type="protein sequence ID" value="GIY31810.1"/>
    <property type="molecule type" value="Genomic_DNA"/>
</dbReference>
<name>A0AAV4SDR3_9ARAC</name>
<accession>A0AAV4SDR3</accession>
<evidence type="ECO:0000313" key="2">
    <source>
        <dbReference type="EMBL" id="GIY31810.1"/>
    </source>
</evidence>
<feature type="signal peptide" evidence="1">
    <location>
        <begin position="1"/>
        <end position="18"/>
    </location>
</feature>